<keyword evidence="3 6" id="KW-1133">Transmembrane helix</keyword>
<keyword evidence="2 5" id="KW-0812">Transmembrane</keyword>
<gene>
    <name evidence="9" type="primary">nuoL</name>
    <name evidence="9" type="ORF">J8C05_06560</name>
</gene>
<dbReference type="PANTHER" id="PTHR42829">
    <property type="entry name" value="NADH-UBIQUINONE OXIDOREDUCTASE CHAIN 5"/>
    <property type="match status" value="1"/>
</dbReference>
<feature type="transmembrane region" description="Helical" evidence="6">
    <location>
        <begin position="183"/>
        <end position="204"/>
    </location>
</feature>
<dbReference type="Pfam" id="PF00662">
    <property type="entry name" value="Proton_antipo_N"/>
    <property type="match status" value="1"/>
</dbReference>
<feature type="transmembrane region" description="Helical" evidence="6">
    <location>
        <begin position="527"/>
        <end position="548"/>
    </location>
</feature>
<feature type="transmembrane region" description="Helical" evidence="6">
    <location>
        <begin position="91"/>
        <end position="110"/>
    </location>
</feature>
<evidence type="ECO:0000256" key="1">
    <source>
        <dbReference type="ARBA" id="ARBA00004127"/>
    </source>
</evidence>
<evidence type="ECO:0000256" key="2">
    <source>
        <dbReference type="ARBA" id="ARBA00022692"/>
    </source>
</evidence>
<comment type="subcellular location">
    <subcellularLocation>
        <location evidence="1">Endomembrane system</location>
        <topology evidence="1">Multi-pass membrane protein</topology>
    </subcellularLocation>
    <subcellularLocation>
        <location evidence="5">Membrane</location>
        <topology evidence="5">Multi-pass membrane protein</topology>
    </subcellularLocation>
</comment>
<dbReference type="PRINTS" id="PR01434">
    <property type="entry name" value="NADHDHGNASE5"/>
</dbReference>
<feature type="transmembrane region" description="Helical" evidence="6">
    <location>
        <begin position="471"/>
        <end position="492"/>
    </location>
</feature>
<feature type="transmembrane region" description="Helical" evidence="6">
    <location>
        <begin position="428"/>
        <end position="450"/>
    </location>
</feature>
<feature type="transmembrane region" description="Helical" evidence="6">
    <location>
        <begin position="388"/>
        <end position="408"/>
    </location>
</feature>
<dbReference type="InterPro" id="IPR003945">
    <property type="entry name" value="NU5C-like"/>
</dbReference>
<evidence type="ECO:0000256" key="5">
    <source>
        <dbReference type="RuleBase" id="RU000320"/>
    </source>
</evidence>
<reference evidence="9 10" key="1">
    <citation type="submission" date="2021-03" db="EMBL/GenBank/DDBJ databases">
        <title>Genomic and phenotypic characterization of Chloracidobacterium isolates provides evidence for multiple species.</title>
        <authorList>
            <person name="Saini M.K."/>
            <person name="Costas A.M.G."/>
            <person name="Tank M."/>
            <person name="Bryant D.A."/>
        </authorList>
    </citation>
    <scope>NUCLEOTIDE SEQUENCE [LARGE SCALE GENOMIC DNA]</scope>
    <source>
        <strain evidence="9 10">N</strain>
    </source>
</reference>
<dbReference type="PRINTS" id="PR01435">
    <property type="entry name" value="NPOXDRDTASE5"/>
</dbReference>
<evidence type="ECO:0000259" key="8">
    <source>
        <dbReference type="Pfam" id="PF00662"/>
    </source>
</evidence>
<dbReference type="NCBIfam" id="NF005141">
    <property type="entry name" value="PRK06590.1"/>
    <property type="match status" value="1"/>
</dbReference>
<organism evidence="9 10">
    <name type="scientific">Chloracidobacterium sp. N</name>
    <dbReference type="NCBI Taxonomy" id="2821540"/>
    <lineage>
        <taxon>Bacteria</taxon>
        <taxon>Pseudomonadati</taxon>
        <taxon>Acidobacteriota</taxon>
        <taxon>Terriglobia</taxon>
        <taxon>Terriglobales</taxon>
        <taxon>Acidobacteriaceae</taxon>
        <taxon>Chloracidobacterium</taxon>
        <taxon>Chloracidobacterium aggregatum</taxon>
    </lineage>
</organism>
<dbReference type="Gene3D" id="1.20.5.2700">
    <property type="match status" value="1"/>
</dbReference>
<feature type="transmembrane region" description="Helical" evidence="6">
    <location>
        <begin position="117"/>
        <end position="136"/>
    </location>
</feature>
<sequence>MLTVMILAPLLGALLLTVAGRRLGERLAGALACLAVAVAAGLAFAAFFLKLLPAAPDAEGVRRVTERLGMWFSVGSLTADFGLALDPLSGIMVLFITGVGLLIHIFATGYMHGDEGYVRFFAALNLFVAAMLTLVLADNLLLMFVGWEGVGVCSYLLIGHYFTRDEAADAARKAFIYNRIGDAGLVLATLLLVTKAGSINFADIARWAAQQPVETLGWTAVGAGGLTTVGLLVLLGVTGKSAQIPLFVWLPDAMAGPTPVSALIHAATMVTAGVYLLARLNVVFLHAPTALVVVAVVGGATALLSATIALGQDDIKKVLAYSTVSQLGLMVMACGAGAFTAGIFHVTTHAFFKALLFLGAGSVIHALHEEQNLRRMGGLGRFMPLTRWTMTAGWLALAGFPLLSGFFSKDEVLLETFASAVLPGGLAKTLWVVGLLTSLLTAVYMTRLMVLTFHGEPREAVAHGQPHESPLVMTLPLVVLAVLSVFGGVLGLPEAFGAHPWMRGFLSPLVTMPTEFTHEAASHTTELVLMGISAAIALTGIAGGWWFFQRHPLWEAPRILQAKYRVDEAYDLAVARPLEALARRGLWQGLDVSVVDGLVGGIGRSLSGLGATLREMQSGYARGYVVMIFLAALLILGYFVFGPG</sequence>
<evidence type="ECO:0000313" key="9">
    <source>
        <dbReference type="EMBL" id="QUV93045.1"/>
    </source>
</evidence>
<dbReference type="InterPro" id="IPR018393">
    <property type="entry name" value="NADHpl_OxRdtase_5_subgr"/>
</dbReference>
<evidence type="ECO:0000256" key="3">
    <source>
        <dbReference type="ARBA" id="ARBA00022989"/>
    </source>
</evidence>
<evidence type="ECO:0000256" key="4">
    <source>
        <dbReference type="ARBA" id="ARBA00023136"/>
    </source>
</evidence>
<feature type="transmembrane region" description="Helical" evidence="6">
    <location>
        <begin position="216"/>
        <end position="237"/>
    </location>
</feature>
<name>A0ABX8AZW6_9BACT</name>
<dbReference type="Proteomes" id="UP000677668">
    <property type="component" value="Chromosome 1"/>
</dbReference>
<dbReference type="RefSeq" id="WP_211421468.1">
    <property type="nucleotide sequence ID" value="NZ_CP072642.1"/>
</dbReference>
<evidence type="ECO:0000313" key="10">
    <source>
        <dbReference type="Proteomes" id="UP000677668"/>
    </source>
</evidence>
<protein>
    <submittedName>
        <fullName evidence="9">NADH-quinone oxidoreductase subunit L</fullName>
    </submittedName>
</protein>
<keyword evidence="4 6" id="KW-0472">Membrane</keyword>
<feature type="transmembrane region" description="Helical" evidence="6">
    <location>
        <begin position="318"/>
        <end position="344"/>
    </location>
</feature>
<accession>A0ABX8AZW6</accession>
<dbReference type="PANTHER" id="PTHR42829:SF2">
    <property type="entry name" value="NADH-UBIQUINONE OXIDOREDUCTASE CHAIN 5"/>
    <property type="match status" value="1"/>
</dbReference>
<dbReference type="InterPro" id="IPR001516">
    <property type="entry name" value="Proton_antipo_N"/>
</dbReference>
<dbReference type="NCBIfam" id="TIGR01974">
    <property type="entry name" value="NDH_I_L"/>
    <property type="match status" value="1"/>
</dbReference>
<dbReference type="Pfam" id="PF00361">
    <property type="entry name" value="Proton_antipo_M"/>
    <property type="match status" value="1"/>
</dbReference>
<feature type="domain" description="NADH-Ubiquinone oxidoreductase (complex I) chain 5 N-terminal" evidence="8">
    <location>
        <begin position="71"/>
        <end position="121"/>
    </location>
</feature>
<feature type="domain" description="NADH:quinone oxidoreductase/Mrp antiporter transmembrane" evidence="7">
    <location>
        <begin position="137"/>
        <end position="421"/>
    </location>
</feature>
<feature type="transmembrane region" description="Helical" evidence="6">
    <location>
        <begin position="350"/>
        <end position="367"/>
    </location>
</feature>
<keyword evidence="10" id="KW-1185">Reference proteome</keyword>
<dbReference type="EMBL" id="CP072642">
    <property type="protein sequence ID" value="QUV93045.1"/>
    <property type="molecule type" value="Genomic_DNA"/>
</dbReference>
<feature type="transmembrane region" description="Helical" evidence="6">
    <location>
        <begin position="623"/>
        <end position="641"/>
    </location>
</feature>
<evidence type="ECO:0000256" key="6">
    <source>
        <dbReference type="SAM" id="Phobius"/>
    </source>
</evidence>
<dbReference type="InterPro" id="IPR001750">
    <property type="entry name" value="ND/Mrp_TM"/>
</dbReference>
<feature type="transmembrane region" description="Helical" evidence="6">
    <location>
        <begin position="290"/>
        <end position="311"/>
    </location>
</feature>
<evidence type="ECO:0000259" key="7">
    <source>
        <dbReference type="Pfam" id="PF00361"/>
    </source>
</evidence>
<feature type="transmembrane region" description="Helical" evidence="6">
    <location>
        <begin position="142"/>
        <end position="162"/>
    </location>
</feature>
<feature type="transmembrane region" description="Helical" evidence="6">
    <location>
        <begin position="29"/>
        <end position="48"/>
    </location>
</feature>
<proteinExistence type="predicted"/>